<evidence type="ECO:0000313" key="1">
    <source>
        <dbReference type="EMBL" id="MED6201886.1"/>
    </source>
</evidence>
<organism evidence="1 2">
    <name type="scientific">Stylosanthes scabra</name>
    <dbReference type="NCBI Taxonomy" id="79078"/>
    <lineage>
        <taxon>Eukaryota</taxon>
        <taxon>Viridiplantae</taxon>
        <taxon>Streptophyta</taxon>
        <taxon>Embryophyta</taxon>
        <taxon>Tracheophyta</taxon>
        <taxon>Spermatophyta</taxon>
        <taxon>Magnoliopsida</taxon>
        <taxon>eudicotyledons</taxon>
        <taxon>Gunneridae</taxon>
        <taxon>Pentapetalae</taxon>
        <taxon>rosids</taxon>
        <taxon>fabids</taxon>
        <taxon>Fabales</taxon>
        <taxon>Fabaceae</taxon>
        <taxon>Papilionoideae</taxon>
        <taxon>50 kb inversion clade</taxon>
        <taxon>dalbergioids sensu lato</taxon>
        <taxon>Dalbergieae</taxon>
        <taxon>Pterocarpus clade</taxon>
        <taxon>Stylosanthes</taxon>
    </lineage>
</organism>
<comment type="caution">
    <text evidence="1">The sequence shown here is derived from an EMBL/GenBank/DDBJ whole genome shotgun (WGS) entry which is preliminary data.</text>
</comment>
<reference evidence="1 2" key="1">
    <citation type="journal article" date="2023" name="Plants (Basel)">
        <title>Bridging the Gap: Combining Genomics and Transcriptomics Approaches to Understand Stylosanthes scabra, an Orphan Legume from the Brazilian Caatinga.</title>
        <authorList>
            <person name="Ferreira-Neto J.R.C."/>
            <person name="da Silva M.D."/>
            <person name="Binneck E."/>
            <person name="de Melo N.F."/>
            <person name="da Silva R.H."/>
            <person name="de Melo A.L.T.M."/>
            <person name="Pandolfi V."/>
            <person name="Bustamante F.O."/>
            <person name="Brasileiro-Vidal A.C."/>
            <person name="Benko-Iseppon A.M."/>
        </authorList>
    </citation>
    <scope>NUCLEOTIDE SEQUENCE [LARGE SCALE GENOMIC DNA]</scope>
    <source>
        <tissue evidence="1">Leaves</tissue>
    </source>
</reference>
<protein>
    <submittedName>
        <fullName evidence="1">Uncharacterized protein</fullName>
    </submittedName>
</protein>
<accession>A0ABU6XW51</accession>
<evidence type="ECO:0000313" key="2">
    <source>
        <dbReference type="Proteomes" id="UP001341840"/>
    </source>
</evidence>
<name>A0ABU6XW51_9FABA</name>
<sequence>MGSTIGLAMSDSELSNLTLIQIEAILKRNNRSLMDYPPMPCPVGEVEDGRYGDFSNNNLINAELLYDKVELESSYWRSTS</sequence>
<gene>
    <name evidence="1" type="ORF">PIB30_099580</name>
</gene>
<proteinExistence type="predicted"/>
<feature type="non-terminal residue" evidence="1">
    <location>
        <position position="80"/>
    </location>
</feature>
<dbReference type="EMBL" id="JASCZI010214130">
    <property type="protein sequence ID" value="MED6201886.1"/>
    <property type="molecule type" value="Genomic_DNA"/>
</dbReference>
<dbReference type="Proteomes" id="UP001341840">
    <property type="component" value="Unassembled WGS sequence"/>
</dbReference>
<keyword evidence="2" id="KW-1185">Reference proteome</keyword>